<feature type="compositionally biased region" description="Pro residues" evidence="1">
    <location>
        <begin position="234"/>
        <end position="245"/>
    </location>
</feature>
<evidence type="ECO:0000256" key="1">
    <source>
        <dbReference type="SAM" id="MobiDB-lite"/>
    </source>
</evidence>
<name>A0ABR3YSW5_9PEZI</name>
<proteinExistence type="predicted"/>
<feature type="compositionally biased region" description="Gly residues" evidence="1">
    <location>
        <begin position="178"/>
        <end position="188"/>
    </location>
</feature>
<feature type="compositionally biased region" description="Low complexity" evidence="1">
    <location>
        <begin position="30"/>
        <end position="53"/>
    </location>
</feature>
<evidence type="ECO:0000313" key="3">
    <source>
        <dbReference type="Proteomes" id="UP001583186"/>
    </source>
</evidence>
<feature type="compositionally biased region" description="Basic residues" evidence="1">
    <location>
        <begin position="304"/>
        <end position="314"/>
    </location>
</feature>
<feature type="compositionally biased region" description="Basic and acidic residues" evidence="1">
    <location>
        <begin position="246"/>
        <end position="272"/>
    </location>
</feature>
<feature type="compositionally biased region" description="Polar residues" evidence="1">
    <location>
        <begin position="15"/>
        <end position="25"/>
    </location>
</feature>
<evidence type="ECO:0000313" key="2">
    <source>
        <dbReference type="EMBL" id="KAL1891044.1"/>
    </source>
</evidence>
<feature type="compositionally biased region" description="Basic residues" evidence="1">
    <location>
        <begin position="162"/>
        <end position="174"/>
    </location>
</feature>
<dbReference type="EMBL" id="JAWCUI010000056">
    <property type="protein sequence ID" value="KAL1891044.1"/>
    <property type="molecule type" value="Genomic_DNA"/>
</dbReference>
<gene>
    <name evidence="2" type="ORF">Sste5346_007867</name>
</gene>
<organism evidence="2 3">
    <name type="scientific">Sporothrix stenoceras</name>
    <dbReference type="NCBI Taxonomy" id="5173"/>
    <lineage>
        <taxon>Eukaryota</taxon>
        <taxon>Fungi</taxon>
        <taxon>Dikarya</taxon>
        <taxon>Ascomycota</taxon>
        <taxon>Pezizomycotina</taxon>
        <taxon>Sordariomycetes</taxon>
        <taxon>Sordariomycetidae</taxon>
        <taxon>Ophiostomatales</taxon>
        <taxon>Ophiostomataceae</taxon>
        <taxon>Sporothrix</taxon>
    </lineage>
</organism>
<feature type="region of interest" description="Disordered" evidence="1">
    <location>
        <begin position="684"/>
        <end position="713"/>
    </location>
</feature>
<comment type="caution">
    <text evidence="2">The sequence shown here is derived from an EMBL/GenBank/DDBJ whole genome shotgun (WGS) entry which is preliminary data.</text>
</comment>
<dbReference type="Proteomes" id="UP001583186">
    <property type="component" value="Unassembled WGS sequence"/>
</dbReference>
<sequence length="807" mass="87559">MDADSPPAKRRRTSLHLSNRGSTEPANRAATTTSQTAQMTNTTTTPPDAPVTDTETDESRPRPPSFASPTRASIARHNPAILDRRQSVPKNGNDNNTEGEDDQPSVEAMIDEQLSQTSAEKDKDVRPLARPPVRSPVRSPSRQLSPTRPLAQPALRSPVRLSRSRSRSPTRRLFRGAPGNGNGEGGSSLFGAAPQKSPEAARNRQLEGLTGSVSVARSVPGSLLGEPPRRSPMKPVPRPLPPPDPQRSEDLLEPLIARDKQRSALERFRTQDEAEPPEPELPPTPENVDQAALARSPPGIHHSTPSKRPKRATRARAAATMAGGVQKLKPGTVQSSSPLKQPPMKATASAEEETAIGNADALRESSGNVPTSTTRGRGRPRKSEPARNVQAPDPNGHKKRQRDALQAEIDGLEVDLALVAAENERIRTGALEPIEYNPMEIINLLRRHVLPESDDDNQTNSTSAAMKSTLDWLQAATNPIAFLPFGKPRADVTELFQFAAPSGGDDASTAADDSLPPPVSHHPIEMMAGEELPFLQAFTPLAFRSEIVILPASEAGEPLLQKHIITASSTAPPGLFLARIEMTVNSKNLRVVDLQVPRIEPPAAAAELKPLLDRITQPDNNGSSALTRNVTVLLWAMGEWVRVAVRRAKFWAVLARKLREKDGVGDDENVGGIAGMVDDIRQLRSQQRKKRERKADDENEEDNSASDKPAPVSQPELLEHLGRNAMDIDIDVSASTSLRVEWSIQFDWTGEAKSQIGLLVGVPGKWRKADKRGRLARLPKLFDQLVQDSSEPMDAVQTVVALLAGGQ</sequence>
<feature type="region of interest" description="Disordered" evidence="1">
    <location>
        <begin position="1"/>
        <end position="403"/>
    </location>
</feature>
<keyword evidence="3" id="KW-1185">Reference proteome</keyword>
<reference evidence="2 3" key="1">
    <citation type="journal article" date="2024" name="IMA Fungus">
        <title>IMA Genome - F19 : A genome assembly and annotation guide to empower mycologists, including annotated draft genome sequences of Ceratocystis pirilliformis, Diaporthe australafricana, Fusarium ophioides, Paecilomyces lecythidis, and Sporothrix stenoceras.</title>
        <authorList>
            <person name="Aylward J."/>
            <person name="Wilson A.M."/>
            <person name="Visagie C.M."/>
            <person name="Spraker J."/>
            <person name="Barnes I."/>
            <person name="Buitendag C."/>
            <person name="Ceriani C."/>
            <person name="Del Mar Angel L."/>
            <person name="du Plessis D."/>
            <person name="Fuchs T."/>
            <person name="Gasser K."/>
            <person name="Kramer D."/>
            <person name="Li W."/>
            <person name="Munsamy K."/>
            <person name="Piso A."/>
            <person name="Price J.L."/>
            <person name="Sonnekus B."/>
            <person name="Thomas C."/>
            <person name="van der Nest A."/>
            <person name="van Dijk A."/>
            <person name="van Heerden A."/>
            <person name="van Vuuren N."/>
            <person name="Yilmaz N."/>
            <person name="Duong T.A."/>
            <person name="van der Merwe N.A."/>
            <person name="Wingfield M.J."/>
            <person name="Wingfield B.D."/>
        </authorList>
    </citation>
    <scope>NUCLEOTIDE SEQUENCE [LARGE SCALE GENOMIC DNA]</scope>
    <source>
        <strain evidence="2 3">CMW 5346</strain>
    </source>
</reference>
<accession>A0ABR3YSW5</accession>
<protein>
    <submittedName>
        <fullName evidence="2">Uncharacterized protein</fullName>
    </submittedName>
</protein>